<feature type="compositionally biased region" description="Polar residues" evidence="1">
    <location>
        <begin position="1"/>
        <end position="14"/>
    </location>
</feature>
<keyword evidence="3" id="KW-1185">Reference proteome</keyword>
<reference evidence="2 3" key="1">
    <citation type="journal article" date="2019" name="Environ. Microbiol.">
        <title>At the nexus of three kingdoms: the genome of the mycorrhizal fungus Gigaspora margarita provides insights into plant, endobacterial and fungal interactions.</title>
        <authorList>
            <person name="Venice F."/>
            <person name="Ghignone S."/>
            <person name="Salvioli di Fossalunga A."/>
            <person name="Amselem J."/>
            <person name="Novero M."/>
            <person name="Xianan X."/>
            <person name="Sedzielewska Toro K."/>
            <person name="Morin E."/>
            <person name="Lipzen A."/>
            <person name="Grigoriev I.V."/>
            <person name="Henrissat B."/>
            <person name="Martin F.M."/>
            <person name="Bonfante P."/>
        </authorList>
    </citation>
    <scope>NUCLEOTIDE SEQUENCE [LARGE SCALE GENOMIC DNA]</scope>
    <source>
        <strain evidence="2 3">BEG34</strain>
    </source>
</reference>
<dbReference type="EMBL" id="WTPW01000276">
    <property type="protein sequence ID" value="KAF0527646.1"/>
    <property type="molecule type" value="Genomic_DNA"/>
</dbReference>
<sequence length="101" mass="11574">MSIDQLSSNNNVQTEEQELDEVFDSDKPRPWFPTGDLKNLPTEIYSDSISPAHTTTRDKKGVFGNKLKDVVEEEIARSKLYNDANKEKCRFFISNPPNQPQ</sequence>
<evidence type="ECO:0000313" key="2">
    <source>
        <dbReference type="EMBL" id="KAF0527646.1"/>
    </source>
</evidence>
<gene>
    <name evidence="2" type="ORF">F8M41_013537</name>
</gene>
<name>A0A8H4ASG9_GIGMA</name>
<dbReference type="OrthoDB" id="10455955at2759"/>
<protein>
    <submittedName>
        <fullName evidence="2">Uncharacterized protein</fullName>
    </submittedName>
</protein>
<proteinExistence type="predicted"/>
<comment type="caution">
    <text evidence="2">The sequence shown here is derived from an EMBL/GenBank/DDBJ whole genome shotgun (WGS) entry which is preliminary data.</text>
</comment>
<evidence type="ECO:0000313" key="3">
    <source>
        <dbReference type="Proteomes" id="UP000439903"/>
    </source>
</evidence>
<dbReference type="AlphaFoldDB" id="A0A8H4ASG9"/>
<feature type="region of interest" description="Disordered" evidence="1">
    <location>
        <begin position="1"/>
        <end position="43"/>
    </location>
</feature>
<evidence type="ECO:0000256" key="1">
    <source>
        <dbReference type="SAM" id="MobiDB-lite"/>
    </source>
</evidence>
<organism evidence="2 3">
    <name type="scientific">Gigaspora margarita</name>
    <dbReference type="NCBI Taxonomy" id="4874"/>
    <lineage>
        <taxon>Eukaryota</taxon>
        <taxon>Fungi</taxon>
        <taxon>Fungi incertae sedis</taxon>
        <taxon>Mucoromycota</taxon>
        <taxon>Glomeromycotina</taxon>
        <taxon>Glomeromycetes</taxon>
        <taxon>Diversisporales</taxon>
        <taxon>Gigasporaceae</taxon>
        <taxon>Gigaspora</taxon>
    </lineage>
</organism>
<accession>A0A8H4ASG9</accession>
<dbReference type="Proteomes" id="UP000439903">
    <property type="component" value="Unassembled WGS sequence"/>
</dbReference>